<protein>
    <submittedName>
        <fullName evidence="3">Prephenate dehydrogenase</fullName>
    </submittedName>
</protein>
<dbReference type="SUPFAM" id="SSF48179">
    <property type="entry name" value="6-phosphogluconate dehydrogenase C-terminal domain-like"/>
    <property type="match status" value="1"/>
</dbReference>
<dbReference type="InterPro" id="IPR050812">
    <property type="entry name" value="Preph/Arog_dehydrog"/>
</dbReference>
<dbReference type="Gene3D" id="3.40.50.720">
    <property type="entry name" value="NAD(P)-binding Rossmann-like Domain"/>
    <property type="match status" value="1"/>
</dbReference>
<dbReference type="Gene3D" id="1.10.3660.10">
    <property type="entry name" value="6-phosphogluconate dehydrogenase C-terminal like domain"/>
    <property type="match status" value="1"/>
</dbReference>
<dbReference type="InterPro" id="IPR003099">
    <property type="entry name" value="Prephen_DH"/>
</dbReference>
<evidence type="ECO:0000256" key="1">
    <source>
        <dbReference type="ARBA" id="ARBA00023002"/>
    </source>
</evidence>
<accession>A0ABX5FEW2</accession>
<proteinExistence type="predicted"/>
<organism evidence="3 4">
    <name type="scientific">Candidatus Pandoraea novymonadis</name>
    <dbReference type="NCBI Taxonomy" id="1808959"/>
    <lineage>
        <taxon>Bacteria</taxon>
        <taxon>Pseudomonadati</taxon>
        <taxon>Pseudomonadota</taxon>
        <taxon>Betaproteobacteria</taxon>
        <taxon>Burkholderiales</taxon>
        <taxon>Burkholderiaceae</taxon>
        <taxon>Pandoraea</taxon>
    </lineage>
</organism>
<dbReference type="InterPro" id="IPR036291">
    <property type="entry name" value="NAD(P)-bd_dom_sf"/>
</dbReference>
<dbReference type="RefSeq" id="WP_106182507.1">
    <property type="nucleotide sequence ID" value="NZ_MUHY01000001.1"/>
</dbReference>
<feature type="domain" description="Prephenate/arogenate dehydrogenase" evidence="2">
    <location>
        <begin position="4"/>
        <end position="291"/>
    </location>
</feature>
<evidence type="ECO:0000259" key="2">
    <source>
        <dbReference type="PROSITE" id="PS51176"/>
    </source>
</evidence>
<dbReference type="PROSITE" id="PS51176">
    <property type="entry name" value="PDH_ADH"/>
    <property type="match status" value="1"/>
</dbReference>
<reference evidence="3 4" key="1">
    <citation type="journal article" date="2017" name="Front. Microbiol.">
        <title>Genome of Ca. Pandoraea novymonadis, an Endosymbiotic Bacterium of the Trypanosomatid Novymonas esmeraldas.</title>
        <authorList>
            <person name="Kostygov A.Y."/>
            <person name="Butenko A."/>
            <person name="Nenarokova A."/>
            <person name="Tashyreva D."/>
            <person name="Flegontov P."/>
            <person name="Lukes J."/>
            <person name="Yurchenko V."/>
        </authorList>
    </citation>
    <scope>NUCLEOTIDE SEQUENCE [LARGE SCALE GENOMIC DNA]</scope>
    <source>
        <strain evidence="3 4">E262</strain>
    </source>
</reference>
<sequence length="291" mass="31244">MKISKLAIFGVGLIGGSLARALKMAQGVDHIVGVERYSTSLTRALSLGIIDSATVDVSQAVQNVDIILLAAPVAQTPILLKKIAPYLHGEAIVTDVGSTKSDAVSAARSALGDAAWRFVPGHPIAGGELSGVDAAKADLYVNRRVVLCPQSENRIQDVARVRSMWHMAGAEVCEMSASQHDGIFAAVSHLPHVLSYALVAQILDTPAASLKFDFAGGGFRDFTRIAASNPEMWRDICIANRDALLHEIDAYLRTLGMLRTLIDAGNGDCLEKIFTRASQTRMQWAKQQEKP</sequence>
<dbReference type="PANTHER" id="PTHR21363">
    <property type="entry name" value="PREPHENATE DEHYDROGENASE"/>
    <property type="match status" value="1"/>
</dbReference>
<dbReference type="InterPro" id="IPR008927">
    <property type="entry name" value="6-PGluconate_DH-like_C_sf"/>
</dbReference>
<dbReference type="PANTHER" id="PTHR21363:SF0">
    <property type="entry name" value="PREPHENATE DEHYDROGENASE [NADP(+)]"/>
    <property type="match status" value="1"/>
</dbReference>
<dbReference type="Pfam" id="PF20463">
    <property type="entry name" value="PDH_C"/>
    <property type="match status" value="1"/>
</dbReference>
<dbReference type="InterPro" id="IPR046825">
    <property type="entry name" value="PDH_C"/>
</dbReference>
<dbReference type="Pfam" id="PF02153">
    <property type="entry name" value="PDH_N"/>
    <property type="match status" value="1"/>
</dbReference>
<gene>
    <name evidence="3" type="primary">tyrA</name>
    <name evidence="3" type="ORF">BZL35_00473</name>
</gene>
<dbReference type="InterPro" id="IPR046826">
    <property type="entry name" value="PDH_N"/>
</dbReference>
<evidence type="ECO:0000313" key="4">
    <source>
        <dbReference type="Proteomes" id="UP000242660"/>
    </source>
</evidence>
<dbReference type="SUPFAM" id="SSF51735">
    <property type="entry name" value="NAD(P)-binding Rossmann-fold domains"/>
    <property type="match status" value="1"/>
</dbReference>
<dbReference type="Proteomes" id="UP000242660">
    <property type="component" value="Unassembled WGS sequence"/>
</dbReference>
<dbReference type="EMBL" id="MUHY01000001">
    <property type="protein sequence ID" value="PSB92238.1"/>
    <property type="molecule type" value="Genomic_DNA"/>
</dbReference>
<keyword evidence="4" id="KW-1185">Reference proteome</keyword>
<evidence type="ECO:0000313" key="3">
    <source>
        <dbReference type="EMBL" id="PSB92238.1"/>
    </source>
</evidence>
<keyword evidence="1" id="KW-0560">Oxidoreductase</keyword>
<comment type="caution">
    <text evidence="3">The sequence shown here is derived from an EMBL/GenBank/DDBJ whole genome shotgun (WGS) entry which is preliminary data.</text>
</comment>
<name>A0ABX5FEW2_9BURK</name>